<comment type="caution">
    <text evidence="4">The sequence shown here is derived from an EMBL/GenBank/DDBJ whole genome shotgun (WGS) entry which is preliminary data.</text>
</comment>
<accession>A0A235EY20</accession>
<keyword evidence="5" id="KW-1185">Reference proteome</keyword>
<feature type="signal peptide" evidence="3">
    <location>
        <begin position="1"/>
        <end position="22"/>
    </location>
</feature>
<feature type="region of interest" description="Disordered" evidence="1">
    <location>
        <begin position="27"/>
        <end position="55"/>
    </location>
</feature>
<evidence type="ECO:0008006" key="6">
    <source>
        <dbReference type="Google" id="ProtNLM"/>
    </source>
</evidence>
<keyword evidence="3" id="KW-0732">Signal</keyword>
<dbReference type="AlphaFoldDB" id="A0A235EY20"/>
<proteinExistence type="predicted"/>
<keyword evidence="2" id="KW-0812">Transmembrane</keyword>
<gene>
    <name evidence="4" type="ORF">CGK74_14100</name>
</gene>
<dbReference type="Proteomes" id="UP000215181">
    <property type="component" value="Unassembled WGS sequence"/>
</dbReference>
<evidence type="ECO:0000256" key="3">
    <source>
        <dbReference type="SAM" id="SignalP"/>
    </source>
</evidence>
<name>A0A235EY20_9RHOO</name>
<evidence type="ECO:0000256" key="1">
    <source>
        <dbReference type="SAM" id="MobiDB-lite"/>
    </source>
</evidence>
<feature type="transmembrane region" description="Helical" evidence="2">
    <location>
        <begin position="64"/>
        <end position="85"/>
    </location>
</feature>
<evidence type="ECO:0000256" key="2">
    <source>
        <dbReference type="SAM" id="Phobius"/>
    </source>
</evidence>
<reference evidence="4 5" key="1">
    <citation type="submission" date="2017-07" db="EMBL/GenBank/DDBJ databases">
        <title>Thauera sp. KNDSS-Mac4 genome sequence and assembly.</title>
        <authorList>
            <person name="Mayilraj S."/>
        </authorList>
    </citation>
    <scope>NUCLEOTIDE SEQUENCE [LARGE SCALE GENOMIC DNA]</scope>
    <source>
        <strain evidence="4 5">KNDSS-Mac4</strain>
    </source>
</reference>
<feature type="chain" id="PRO_5013144746" description="CcmD family protein" evidence="3">
    <location>
        <begin position="23"/>
        <end position="109"/>
    </location>
</feature>
<evidence type="ECO:0000313" key="5">
    <source>
        <dbReference type="Proteomes" id="UP000215181"/>
    </source>
</evidence>
<organism evidence="4 5">
    <name type="scientific">Thauera propionica</name>
    <dbReference type="NCBI Taxonomy" id="2019431"/>
    <lineage>
        <taxon>Bacteria</taxon>
        <taxon>Pseudomonadati</taxon>
        <taxon>Pseudomonadota</taxon>
        <taxon>Betaproteobacteria</taxon>
        <taxon>Rhodocyclales</taxon>
        <taxon>Zoogloeaceae</taxon>
        <taxon>Thauera</taxon>
    </lineage>
</organism>
<keyword evidence="2" id="KW-0472">Membrane</keyword>
<dbReference type="EMBL" id="NOIH01000015">
    <property type="protein sequence ID" value="OYD53335.1"/>
    <property type="molecule type" value="Genomic_DNA"/>
</dbReference>
<sequence>MKHMAALLIALCVCLPNGMALAAAAQEQRAVAEGQAPDRQNDKAGKDAAPAEVARAAPDNRASLLHIVLAGAVLIVVGNMVISFAKRKMERDMEAAKEKADAEGQGKRS</sequence>
<protein>
    <recommendedName>
        <fullName evidence="6">CcmD family protein</fullName>
    </recommendedName>
</protein>
<evidence type="ECO:0000313" key="4">
    <source>
        <dbReference type="EMBL" id="OYD53335.1"/>
    </source>
</evidence>
<keyword evidence="2" id="KW-1133">Transmembrane helix</keyword>
<dbReference type="RefSeq" id="WP_094269075.1">
    <property type="nucleotide sequence ID" value="NZ_NOIH01000015.1"/>
</dbReference>